<protein>
    <recommendedName>
        <fullName evidence="3">Transposase</fullName>
    </recommendedName>
</protein>
<organism evidence="1 2">
    <name type="scientific">Anaerovorax odorimutans</name>
    <dbReference type="NCBI Taxonomy" id="109327"/>
    <lineage>
        <taxon>Bacteria</taxon>
        <taxon>Bacillati</taxon>
        <taxon>Bacillota</taxon>
        <taxon>Clostridia</taxon>
        <taxon>Peptostreptococcales</taxon>
        <taxon>Anaerovoracaceae</taxon>
        <taxon>Anaerovorax</taxon>
    </lineage>
</organism>
<name>A0ABT1RLQ7_9FIRM</name>
<dbReference type="InterPro" id="IPR010921">
    <property type="entry name" value="Trp_repressor/repl_initiator"/>
</dbReference>
<evidence type="ECO:0008006" key="3">
    <source>
        <dbReference type="Google" id="ProtNLM"/>
    </source>
</evidence>
<accession>A0ABT1RLQ7</accession>
<gene>
    <name evidence="1" type="ORF">NE619_05215</name>
</gene>
<dbReference type="EMBL" id="JANFXK010000004">
    <property type="protein sequence ID" value="MCQ4636119.1"/>
    <property type="molecule type" value="Genomic_DNA"/>
</dbReference>
<proteinExistence type="predicted"/>
<dbReference type="Proteomes" id="UP001524502">
    <property type="component" value="Unassembled WGS sequence"/>
</dbReference>
<keyword evidence="2" id="KW-1185">Reference proteome</keyword>
<reference evidence="1 2" key="1">
    <citation type="submission" date="2022-06" db="EMBL/GenBank/DDBJ databases">
        <title>Isolation of gut microbiota from human fecal samples.</title>
        <authorList>
            <person name="Pamer E.G."/>
            <person name="Barat B."/>
            <person name="Waligurski E."/>
            <person name="Medina S."/>
            <person name="Paddock L."/>
            <person name="Mostad J."/>
        </authorList>
    </citation>
    <scope>NUCLEOTIDE SEQUENCE [LARGE SCALE GENOMIC DNA]</scope>
    <source>
        <strain evidence="1 2">SL.3.17</strain>
    </source>
</reference>
<dbReference type="SUPFAM" id="SSF48295">
    <property type="entry name" value="TrpR-like"/>
    <property type="match status" value="1"/>
</dbReference>
<comment type="caution">
    <text evidence="1">The sequence shown here is derived from an EMBL/GenBank/DDBJ whole genome shotgun (WGS) entry which is preliminary data.</text>
</comment>
<evidence type="ECO:0000313" key="1">
    <source>
        <dbReference type="EMBL" id="MCQ4636119.1"/>
    </source>
</evidence>
<sequence>MKYPKEQRLDIGRRIYTREISKADAMDQYKISKSCAEGYVTDYKRAHGIPVK</sequence>
<evidence type="ECO:0000313" key="2">
    <source>
        <dbReference type="Proteomes" id="UP001524502"/>
    </source>
</evidence>
<dbReference type="RefSeq" id="WP_256131305.1">
    <property type="nucleotide sequence ID" value="NZ_JANFXK010000004.1"/>
</dbReference>